<name>A0ABD2NLA2_9CUCU</name>
<dbReference type="Proteomes" id="UP001516400">
    <property type="component" value="Unassembled WGS sequence"/>
</dbReference>
<evidence type="ECO:0000313" key="1">
    <source>
        <dbReference type="EMBL" id="KAL3279463.1"/>
    </source>
</evidence>
<organism evidence="1 2">
    <name type="scientific">Cryptolaemus montrouzieri</name>
    <dbReference type="NCBI Taxonomy" id="559131"/>
    <lineage>
        <taxon>Eukaryota</taxon>
        <taxon>Metazoa</taxon>
        <taxon>Ecdysozoa</taxon>
        <taxon>Arthropoda</taxon>
        <taxon>Hexapoda</taxon>
        <taxon>Insecta</taxon>
        <taxon>Pterygota</taxon>
        <taxon>Neoptera</taxon>
        <taxon>Endopterygota</taxon>
        <taxon>Coleoptera</taxon>
        <taxon>Polyphaga</taxon>
        <taxon>Cucujiformia</taxon>
        <taxon>Coccinelloidea</taxon>
        <taxon>Coccinellidae</taxon>
        <taxon>Scymninae</taxon>
        <taxon>Scymnini</taxon>
        <taxon>Cryptolaemus</taxon>
    </lineage>
</organism>
<dbReference type="AlphaFoldDB" id="A0ABD2NLA2"/>
<proteinExistence type="predicted"/>
<reference evidence="1 2" key="1">
    <citation type="journal article" date="2021" name="BMC Biol.">
        <title>Horizontally acquired antibacterial genes associated with adaptive radiation of ladybird beetles.</title>
        <authorList>
            <person name="Li H.S."/>
            <person name="Tang X.F."/>
            <person name="Huang Y.H."/>
            <person name="Xu Z.Y."/>
            <person name="Chen M.L."/>
            <person name="Du X.Y."/>
            <person name="Qiu B.Y."/>
            <person name="Chen P.T."/>
            <person name="Zhang W."/>
            <person name="Slipinski A."/>
            <person name="Escalona H.E."/>
            <person name="Waterhouse R.M."/>
            <person name="Zwick A."/>
            <person name="Pang H."/>
        </authorList>
    </citation>
    <scope>NUCLEOTIDE SEQUENCE [LARGE SCALE GENOMIC DNA]</scope>
    <source>
        <strain evidence="1">SYSU2018</strain>
    </source>
</reference>
<keyword evidence="2" id="KW-1185">Reference proteome</keyword>
<accession>A0ABD2NLA2</accession>
<sequence>MDCDNILKDIDLDFDNAEKDNMKENIDSNVTDCDNDSIAVLNKIHQEDYYTEAENVTENKVLLRLEISDDINNSEAIINKDSIINSEDNRALRNFIDELPIMTETPRIYVPIVFQLKNLTLP</sequence>
<dbReference type="EMBL" id="JABFTP020000124">
    <property type="protein sequence ID" value="KAL3279463.1"/>
    <property type="molecule type" value="Genomic_DNA"/>
</dbReference>
<gene>
    <name evidence="1" type="ORF">HHI36_016974</name>
</gene>
<protein>
    <submittedName>
        <fullName evidence="1">Uncharacterized protein</fullName>
    </submittedName>
</protein>
<comment type="caution">
    <text evidence="1">The sequence shown here is derived from an EMBL/GenBank/DDBJ whole genome shotgun (WGS) entry which is preliminary data.</text>
</comment>
<evidence type="ECO:0000313" key="2">
    <source>
        <dbReference type="Proteomes" id="UP001516400"/>
    </source>
</evidence>